<evidence type="ECO:0000313" key="2">
    <source>
        <dbReference type="Proteomes" id="UP000223025"/>
    </source>
</evidence>
<dbReference type="Proteomes" id="UP000223025">
    <property type="component" value="Segment"/>
</dbReference>
<sequence>MDAFDQITSLAAKVYNDHPELSNFIIDCPFIPNYAFYDKDIVNFVNEFSRKTKIEIRGNWALFCSENDDDESTILQLLLTNEIIFLRL</sequence>
<dbReference type="EMBL" id="MF403008">
    <property type="protein sequence ID" value="AUZ95015.1"/>
    <property type="molecule type" value="Genomic_DNA"/>
</dbReference>
<proteinExistence type="predicted"/>
<organism evidence="1 2">
    <name type="scientific">Agrobacterium phage Atu_ph07</name>
    <dbReference type="NCBI Taxonomy" id="2024264"/>
    <lineage>
        <taxon>Viruses</taxon>
        <taxon>Duplodnaviria</taxon>
        <taxon>Heunggongvirae</taxon>
        <taxon>Uroviricota</taxon>
        <taxon>Caudoviricetes</taxon>
        <taxon>Polybotosvirus</taxon>
        <taxon>Polybotosvirus Atuph07</taxon>
    </lineage>
</organism>
<accession>A0A2L0UZQ9</accession>
<dbReference type="KEGG" id="vg:40088236"/>
<name>A0A2L0UZQ9_9CAUD</name>
<dbReference type="GeneID" id="40088236"/>
<keyword evidence="2" id="KW-1185">Reference proteome</keyword>
<reference evidence="1 2" key="1">
    <citation type="submission" date="2017-06" db="EMBL/GenBank/DDBJ databases">
        <authorList>
            <person name="Kim H.J."/>
            <person name="Triplett B.A."/>
        </authorList>
    </citation>
    <scope>NUCLEOTIDE SEQUENCE [LARGE SCALE GENOMIC DNA]</scope>
</reference>
<dbReference type="RefSeq" id="YP_009611898.1">
    <property type="nucleotide sequence ID" value="NC_042013.1"/>
</dbReference>
<protein>
    <submittedName>
        <fullName evidence="1">Uncharacterized protein</fullName>
    </submittedName>
</protein>
<evidence type="ECO:0000313" key="1">
    <source>
        <dbReference type="EMBL" id="AUZ95015.1"/>
    </source>
</evidence>